<evidence type="ECO:0000313" key="2">
    <source>
        <dbReference type="EMBL" id="KAG2562687.1"/>
    </source>
</evidence>
<dbReference type="InterPro" id="IPR005135">
    <property type="entry name" value="Endo/exonuclease/phosphatase"/>
</dbReference>
<dbReference type="EMBL" id="CM029051">
    <property type="protein sequence ID" value="KAG2562687.1"/>
    <property type="molecule type" value="Genomic_DNA"/>
</dbReference>
<dbReference type="PANTHER" id="PTHR33710:SF72">
    <property type="entry name" value="OS04G0204200 PROTEIN"/>
    <property type="match status" value="1"/>
</dbReference>
<gene>
    <name evidence="2" type="ORF">PVAP13_8KG400201</name>
</gene>
<dbReference type="AlphaFoldDB" id="A0A8T0PK28"/>
<accession>A0A8T0PK28</accession>
<dbReference type="GO" id="GO:0003824">
    <property type="term" value="F:catalytic activity"/>
    <property type="evidence" value="ECO:0007669"/>
    <property type="project" value="InterPro"/>
</dbReference>
<protein>
    <recommendedName>
        <fullName evidence="1">Endonuclease/exonuclease/phosphatase domain-containing protein</fullName>
    </recommendedName>
</protein>
<evidence type="ECO:0000259" key="1">
    <source>
        <dbReference type="Pfam" id="PF03372"/>
    </source>
</evidence>
<keyword evidence="3" id="KW-1185">Reference proteome</keyword>
<dbReference type="SUPFAM" id="SSF56219">
    <property type="entry name" value="DNase I-like"/>
    <property type="match status" value="1"/>
</dbReference>
<dbReference type="Proteomes" id="UP000823388">
    <property type="component" value="Chromosome 8K"/>
</dbReference>
<dbReference type="Pfam" id="PF03372">
    <property type="entry name" value="Exo_endo_phos"/>
    <property type="match status" value="1"/>
</dbReference>
<name>A0A8T0PK28_PANVG</name>
<dbReference type="InterPro" id="IPR036691">
    <property type="entry name" value="Endo/exonu/phosph_ase_sf"/>
</dbReference>
<dbReference type="PANTHER" id="PTHR33710">
    <property type="entry name" value="BNAC02G09200D PROTEIN"/>
    <property type="match status" value="1"/>
</dbReference>
<dbReference type="Gene3D" id="3.60.10.10">
    <property type="entry name" value="Endonuclease/exonuclease/phosphatase"/>
    <property type="match status" value="1"/>
</dbReference>
<evidence type="ECO:0000313" key="3">
    <source>
        <dbReference type="Proteomes" id="UP000823388"/>
    </source>
</evidence>
<organism evidence="2 3">
    <name type="scientific">Panicum virgatum</name>
    <name type="common">Blackwell switchgrass</name>
    <dbReference type="NCBI Taxonomy" id="38727"/>
    <lineage>
        <taxon>Eukaryota</taxon>
        <taxon>Viridiplantae</taxon>
        <taxon>Streptophyta</taxon>
        <taxon>Embryophyta</taxon>
        <taxon>Tracheophyta</taxon>
        <taxon>Spermatophyta</taxon>
        <taxon>Magnoliopsida</taxon>
        <taxon>Liliopsida</taxon>
        <taxon>Poales</taxon>
        <taxon>Poaceae</taxon>
        <taxon>PACMAD clade</taxon>
        <taxon>Panicoideae</taxon>
        <taxon>Panicodae</taxon>
        <taxon>Paniceae</taxon>
        <taxon>Panicinae</taxon>
        <taxon>Panicum</taxon>
        <taxon>Panicum sect. Hiantes</taxon>
    </lineage>
</organism>
<feature type="domain" description="Endonuclease/exonuclease/phosphatase" evidence="1">
    <location>
        <begin position="6"/>
        <end position="211"/>
    </location>
</feature>
<proteinExistence type="predicted"/>
<sequence>MRGFYWNSRGLSDLAKYRYISEAIKEHNLDYVAVMVTGKRDMSRANLNRLGRSGGILLGINSAVLDLSFIAEGEFFIKFHLRNKSDDFKWILMAVYGPAQDDFKPAFLAELVRTCQQNPLPTLIGGDFNIMRHSKEKNKTNFNPCWPFLFNAVIDSFDLREIELTGRQFTWANSLPDPTFEKLDRVLMSTEWEFKYLMVTVHALDRGVSDHAPLLLDTGDSSFTGNSEQFKMELPWLSHEDFREHVAEIWNKLVNGQNAVQRWNRKMVALRKHLRGWAKHQHGDYKIQKQNLQETVTSLDTLAESQSANG</sequence>
<reference evidence="2" key="1">
    <citation type="submission" date="2020-05" db="EMBL/GenBank/DDBJ databases">
        <title>WGS assembly of Panicum virgatum.</title>
        <authorList>
            <person name="Lovell J.T."/>
            <person name="Jenkins J."/>
            <person name="Shu S."/>
            <person name="Juenger T.E."/>
            <person name="Schmutz J."/>
        </authorList>
    </citation>
    <scope>NUCLEOTIDE SEQUENCE</scope>
    <source>
        <strain evidence="2">AP13</strain>
    </source>
</reference>
<comment type="caution">
    <text evidence="2">The sequence shown here is derived from an EMBL/GenBank/DDBJ whole genome shotgun (WGS) entry which is preliminary data.</text>
</comment>